<keyword evidence="4" id="KW-1185">Reference proteome</keyword>
<organism evidence="3 4">
    <name type="scientific">Brassicogethes aeneus</name>
    <name type="common">Rape pollen beetle</name>
    <name type="synonym">Meligethes aeneus</name>
    <dbReference type="NCBI Taxonomy" id="1431903"/>
    <lineage>
        <taxon>Eukaryota</taxon>
        <taxon>Metazoa</taxon>
        <taxon>Ecdysozoa</taxon>
        <taxon>Arthropoda</taxon>
        <taxon>Hexapoda</taxon>
        <taxon>Insecta</taxon>
        <taxon>Pterygota</taxon>
        <taxon>Neoptera</taxon>
        <taxon>Endopterygota</taxon>
        <taxon>Coleoptera</taxon>
        <taxon>Polyphaga</taxon>
        <taxon>Cucujiformia</taxon>
        <taxon>Nitidulidae</taxon>
        <taxon>Meligethinae</taxon>
        <taxon>Brassicogethes</taxon>
    </lineage>
</organism>
<feature type="chain" id="PRO_5040231826" description="DUF4773 domain-containing protein" evidence="1">
    <location>
        <begin position="24"/>
        <end position="265"/>
    </location>
</feature>
<dbReference type="Proteomes" id="UP001154078">
    <property type="component" value="Chromosome 8"/>
</dbReference>
<dbReference type="OrthoDB" id="6590335at2759"/>
<evidence type="ECO:0000259" key="2">
    <source>
        <dbReference type="Pfam" id="PF15998"/>
    </source>
</evidence>
<feature type="domain" description="DUF4773" evidence="2">
    <location>
        <begin position="53"/>
        <end position="168"/>
    </location>
</feature>
<evidence type="ECO:0000313" key="3">
    <source>
        <dbReference type="EMBL" id="CAH0562486.1"/>
    </source>
</evidence>
<dbReference type="AlphaFoldDB" id="A0A9P0BGR7"/>
<evidence type="ECO:0000256" key="1">
    <source>
        <dbReference type="SAM" id="SignalP"/>
    </source>
</evidence>
<dbReference type="InterPro" id="IPR031941">
    <property type="entry name" value="DUF4773"/>
</dbReference>
<protein>
    <recommendedName>
        <fullName evidence="2">DUF4773 domain-containing protein</fullName>
    </recommendedName>
</protein>
<evidence type="ECO:0000313" key="4">
    <source>
        <dbReference type="Proteomes" id="UP001154078"/>
    </source>
</evidence>
<gene>
    <name evidence="3" type="ORF">MELIAE_LOCUS11589</name>
</gene>
<name>A0A9P0BGR7_BRAAE</name>
<feature type="signal peptide" evidence="1">
    <location>
        <begin position="1"/>
        <end position="23"/>
    </location>
</feature>
<dbReference type="EMBL" id="OV121139">
    <property type="protein sequence ID" value="CAH0562486.1"/>
    <property type="molecule type" value="Genomic_DNA"/>
</dbReference>
<dbReference type="PANTHER" id="PTHR36299">
    <property type="entry name" value="AGAP008005-PA"/>
    <property type="match status" value="1"/>
</dbReference>
<sequence>MHCGLCFTVLVLILVSGFSPVYTANILDFLWENTEVERRDESVDQSSTSQKSCVCNGPQCMCCVDFNLTYIDLGGPGCVQMKYISQSEGIALNVSYGESLLHSETVKGPNPEPTCMNLLVNLAQVCARFLDLQPKEDGLRGCLVLEPKLLGDVTATFAIGCFTMGPKGMKMEQTNNTITPPIENEIATNTTQSETGLNEEELIATVNETAEQGLAFFGNLLGLAFGKPDTNNADTETTTAKIIESTNTPTQSRKVKQLFKPNNLL</sequence>
<accession>A0A9P0BGR7</accession>
<dbReference type="Pfam" id="PF15998">
    <property type="entry name" value="DUF4773"/>
    <property type="match status" value="1"/>
</dbReference>
<keyword evidence="1" id="KW-0732">Signal</keyword>
<dbReference type="PANTHER" id="PTHR36299:SF2">
    <property type="entry name" value="DUF4773 DOMAIN-CONTAINING PROTEIN"/>
    <property type="match status" value="1"/>
</dbReference>
<proteinExistence type="predicted"/>
<reference evidence="3" key="1">
    <citation type="submission" date="2021-12" db="EMBL/GenBank/DDBJ databases">
        <authorList>
            <person name="King R."/>
        </authorList>
    </citation>
    <scope>NUCLEOTIDE SEQUENCE</scope>
</reference>